<evidence type="ECO:0000256" key="3">
    <source>
        <dbReference type="PROSITE-ProRule" id="PRU00023"/>
    </source>
</evidence>
<keyword evidence="1" id="KW-0677">Repeat</keyword>
<dbReference type="InterPro" id="IPR036770">
    <property type="entry name" value="Ankyrin_rpt-contain_sf"/>
</dbReference>
<accession>A0A3L8D6T5</accession>
<proteinExistence type="predicted"/>
<evidence type="ECO:0000313" key="4">
    <source>
        <dbReference type="EMBL" id="RLU15911.1"/>
    </source>
</evidence>
<dbReference type="Pfam" id="PF00023">
    <property type="entry name" value="Ank"/>
    <property type="match status" value="1"/>
</dbReference>
<sequence>MTQQEPTVYDLAYRGRTAAVKILLNESERLKTQTDNNGRMLIHWAALGGHDDLVRHLLSLDVPVDPEDDTNMTPLILAASAGREKVVNTLLTEGADVNATTVDGHSALQYAASKNWKAICMALLEKDANVNIADKRDQRDAYGNTPLHLACEEDRVEEAKLLVARGADPTITNKERKTPLDLASRGLVRQLEEIKRETAKSK</sequence>
<dbReference type="PRINTS" id="PR01415">
    <property type="entry name" value="ANKYRIN"/>
</dbReference>
<dbReference type="InterPro" id="IPR002110">
    <property type="entry name" value="Ankyrin_rpt"/>
</dbReference>
<evidence type="ECO:0000256" key="1">
    <source>
        <dbReference type="ARBA" id="ARBA00022737"/>
    </source>
</evidence>
<protein>
    <submittedName>
        <fullName evidence="4">Uncharacterized protein</fullName>
    </submittedName>
</protein>
<dbReference type="Proteomes" id="UP000279307">
    <property type="component" value="Chromosome 12"/>
</dbReference>
<feature type="repeat" description="ANK" evidence="3">
    <location>
        <begin position="103"/>
        <end position="135"/>
    </location>
</feature>
<dbReference type="PROSITE" id="PS50088">
    <property type="entry name" value="ANK_REPEAT"/>
    <property type="match status" value="4"/>
</dbReference>
<dbReference type="PANTHER" id="PTHR24188:SF29">
    <property type="entry name" value="GH09064P"/>
    <property type="match status" value="1"/>
</dbReference>
<reference evidence="4" key="2">
    <citation type="submission" date="2018-07" db="EMBL/GenBank/DDBJ databases">
        <authorList>
            <person name="Mckenzie S.K."/>
            <person name="Kronauer D.J.C."/>
        </authorList>
    </citation>
    <scope>NUCLEOTIDE SEQUENCE</scope>
    <source>
        <strain evidence="4">Clonal line C1</strain>
    </source>
</reference>
<evidence type="ECO:0000256" key="2">
    <source>
        <dbReference type="ARBA" id="ARBA00023043"/>
    </source>
</evidence>
<dbReference type="SUPFAM" id="SSF48403">
    <property type="entry name" value="Ankyrin repeat"/>
    <property type="match status" value="1"/>
</dbReference>
<name>A0A3L8D6T5_OOCBI</name>
<feature type="repeat" description="ANK" evidence="3">
    <location>
        <begin position="70"/>
        <end position="102"/>
    </location>
</feature>
<comment type="caution">
    <text evidence="4">The sequence shown here is derived from an EMBL/GenBank/DDBJ whole genome shotgun (WGS) entry which is preliminary data.</text>
</comment>
<dbReference type="PROSITE" id="PS50297">
    <property type="entry name" value="ANK_REP_REGION"/>
    <property type="match status" value="3"/>
</dbReference>
<organism evidence="4">
    <name type="scientific">Ooceraea biroi</name>
    <name type="common">Clonal raider ant</name>
    <name type="synonym">Cerapachys biroi</name>
    <dbReference type="NCBI Taxonomy" id="2015173"/>
    <lineage>
        <taxon>Eukaryota</taxon>
        <taxon>Metazoa</taxon>
        <taxon>Ecdysozoa</taxon>
        <taxon>Arthropoda</taxon>
        <taxon>Hexapoda</taxon>
        <taxon>Insecta</taxon>
        <taxon>Pterygota</taxon>
        <taxon>Neoptera</taxon>
        <taxon>Endopterygota</taxon>
        <taxon>Hymenoptera</taxon>
        <taxon>Apocrita</taxon>
        <taxon>Aculeata</taxon>
        <taxon>Formicoidea</taxon>
        <taxon>Formicidae</taxon>
        <taxon>Dorylinae</taxon>
        <taxon>Ooceraea</taxon>
    </lineage>
</organism>
<dbReference type="EMBL" id="QOIP01000012">
    <property type="protein sequence ID" value="RLU15911.1"/>
    <property type="molecule type" value="Genomic_DNA"/>
</dbReference>
<dbReference type="AlphaFoldDB" id="A0A3L8D6T5"/>
<feature type="repeat" description="ANK" evidence="3">
    <location>
        <begin position="142"/>
        <end position="174"/>
    </location>
</feature>
<dbReference type="OrthoDB" id="1577640at2759"/>
<keyword evidence="2 3" id="KW-0040">ANK repeat</keyword>
<reference evidence="4" key="1">
    <citation type="journal article" date="2018" name="Genome Res.">
        <title>The genomic architecture and molecular evolution of ant odorant receptors.</title>
        <authorList>
            <person name="McKenzie S.K."/>
            <person name="Kronauer D.J.C."/>
        </authorList>
    </citation>
    <scope>NUCLEOTIDE SEQUENCE [LARGE SCALE GENOMIC DNA]</scope>
    <source>
        <strain evidence="4">Clonal line C1</strain>
    </source>
</reference>
<feature type="repeat" description="ANK" evidence="3">
    <location>
        <begin position="37"/>
        <end position="69"/>
    </location>
</feature>
<dbReference type="Pfam" id="PF13857">
    <property type="entry name" value="Ank_5"/>
    <property type="match status" value="1"/>
</dbReference>
<dbReference type="Gene3D" id="1.25.40.20">
    <property type="entry name" value="Ankyrin repeat-containing domain"/>
    <property type="match status" value="2"/>
</dbReference>
<dbReference type="SMART" id="SM00248">
    <property type="entry name" value="ANK"/>
    <property type="match status" value="4"/>
</dbReference>
<dbReference type="Pfam" id="PF12796">
    <property type="entry name" value="Ank_2"/>
    <property type="match status" value="1"/>
</dbReference>
<gene>
    <name evidence="4" type="ORF">DMN91_011668</name>
</gene>
<dbReference type="PANTHER" id="PTHR24188">
    <property type="entry name" value="ANKYRIN REPEAT PROTEIN"/>
    <property type="match status" value="1"/>
</dbReference>